<dbReference type="Pfam" id="PF15865">
    <property type="entry name" value="Fanconi_A_N"/>
    <property type="match status" value="1"/>
</dbReference>
<organism evidence="2 3">
    <name type="scientific">Austrofundulus limnaeus</name>
    <name type="common">Annual killifish</name>
    <dbReference type="NCBI Taxonomy" id="52670"/>
    <lineage>
        <taxon>Eukaryota</taxon>
        <taxon>Metazoa</taxon>
        <taxon>Chordata</taxon>
        <taxon>Craniata</taxon>
        <taxon>Vertebrata</taxon>
        <taxon>Euteleostomi</taxon>
        <taxon>Actinopterygii</taxon>
        <taxon>Neopterygii</taxon>
        <taxon>Teleostei</taxon>
        <taxon>Neoteleostei</taxon>
        <taxon>Acanthomorphata</taxon>
        <taxon>Ovalentaria</taxon>
        <taxon>Atherinomorphae</taxon>
        <taxon>Cyprinodontiformes</taxon>
        <taxon>Rivulidae</taxon>
        <taxon>Austrofundulus</taxon>
    </lineage>
</organism>
<dbReference type="OrthoDB" id="2287188at2759"/>
<feature type="domain" description="Fanconi anaemia group A protein N-terminal" evidence="1">
    <location>
        <begin position="171"/>
        <end position="363"/>
    </location>
</feature>
<dbReference type="PANTHER" id="PTHR12047:SF2">
    <property type="entry name" value="FANCONI ANEMIA GROUP A PROTEIN"/>
    <property type="match status" value="1"/>
</dbReference>
<protein>
    <submittedName>
        <fullName evidence="3">Fanconi anemia group A protein</fullName>
    </submittedName>
</protein>
<proteinExistence type="predicted"/>
<dbReference type="AlphaFoldDB" id="A0A2I4DAH3"/>
<dbReference type="InParanoid" id="A0A2I4DAH3"/>
<reference evidence="3" key="1">
    <citation type="submission" date="2025-08" db="UniProtKB">
        <authorList>
            <consortium name="RefSeq"/>
        </authorList>
    </citation>
    <scope>IDENTIFICATION</scope>
</reference>
<dbReference type="InterPro" id="IPR031729">
    <property type="entry name" value="Fanconi_A_N"/>
</dbReference>
<dbReference type="RefSeq" id="XP_013889233.1">
    <property type="nucleotide sequence ID" value="XM_014033779.1"/>
</dbReference>
<dbReference type="InterPro" id="IPR003516">
    <property type="entry name" value="FANCA"/>
</dbReference>
<evidence type="ECO:0000313" key="3">
    <source>
        <dbReference type="RefSeq" id="XP_013889233.1"/>
    </source>
</evidence>
<feature type="non-terminal residue" evidence="3">
    <location>
        <position position="363"/>
    </location>
</feature>
<dbReference type="GO" id="GO:0043240">
    <property type="term" value="C:Fanconi anaemia nuclear complex"/>
    <property type="evidence" value="ECO:0007669"/>
    <property type="project" value="InterPro"/>
</dbReference>
<dbReference type="GeneID" id="106536483"/>
<gene>
    <name evidence="3" type="primary">LOC106536483</name>
</gene>
<dbReference type="PANTHER" id="PTHR12047">
    <property type="entry name" value="FANCONI ANEMIA GROUP A PROTEIN"/>
    <property type="match status" value="1"/>
</dbReference>
<accession>A0A2I4DAH3</accession>
<sequence>MSFSSESLAQKRTLSSLLAGRVVKRPKQEDGQRLHEAAIQLLEQNQNICSLFKELGQNPDQCNTFWCQNEEQKQAAFKETSVAASLLGCELRRQAAQLGVPVTALSVKTMLARLNEITEETDEKQEEEDGRREMLTSSQTAQLCALLQSSRELLTQGVLCPKLLWQELRRDQKLPRLEVVYYLHFYNILTLKYIVESDEGVRSWLVPQLKLMCGWKPPQGEVETKHVQQEVLSTVIGVLVKTGFDQSRDAAAADRKLSVLCCSMLDEMLIWLLEAADKCLPVQSCEGGAQLWIQTFDSSLYGVSVSPEALQSFFTHSLTQTLTYNPQLTVSDAITLQNKWIFARSSRLLTSLFQKLAVVFSAE</sequence>
<keyword evidence="2" id="KW-1185">Reference proteome</keyword>
<name>A0A2I4DAH3_AUSLI</name>
<dbReference type="GO" id="GO:0036297">
    <property type="term" value="P:interstrand cross-link repair"/>
    <property type="evidence" value="ECO:0007669"/>
    <property type="project" value="InterPro"/>
</dbReference>
<dbReference type="Proteomes" id="UP000192220">
    <property type="component" value="Unplaced"/>
</dbReference>
<dbReference type="KEGG" id="alim:106536483"/>
<evidence type="ECO:0000259" key="1">
    <source>
        <dbReference type="Pfam" id="PF15865"/>
    </source>
</evidence>
<evidence type="ECO:0000313" key="2">
    <source>
        <dbReference type="Proteomes" id="UP000192220"/>
    </source>
</evidence>
<dbReference type="STRING" id="52670.A0A2I4DAH3"/>